<reference evidence="3" key="1">
    <citation type="submission" date="2023-07" db="EMBL/GenBank/DDBJ databases">
        <title>30 novel species of actinomycetes from the DSMZ collection.</title>
        <authorList>
            <person name="Nouioui I."/>
        </authorList>
    </citation>
    <scope>NUCLEOTIDE SEQUENCE [LARGE SCALE GENOMIC DNA]</scope>
    <source>
        <strain evidence="3">DSM 41699</strain>
    </source>
</reference>
<evidence type="ECO:0000313" key="3">
    <source>
        <dbReference type="Proteomes" id="UP001183809"/>
    </source>
</evidence>
<evidence type="ECO:0000256" key="1">
    <source>
        <dbReference type="SAM" id="MobiDB-lite"/>
    </source>
</evidence>
<dbReference type="EMBL" id="JAVREY010000172">
    <property type="protein sequence ID" value="MDT0470123.1"/>
    <property type="molecule type" value="Genomic_DNA"/>
</dbReference>
<feature type="region of interest" description="Disordered" evidence="1">
    <location>
        <begin position="25"/>
        <end position="75"/>
    </location>
</feature>
<evidence type="ECO:0000313" key="2">
    <source>
        <dbReference type="EMBL" id="MDT0470123.1"/>
    </source>
</evidence>
<organism evidence="2 3">
    <name type="scientific">Streptomyces gibsoniae</name>
    <dbReference type="NCBI Taxonomy" id="3075529"/>
    <lineage>
        <taxon>Bacteria</taxon>
        <taxon>Bacillati</taxon>
        <taxon>Actinomycetota</taxon>
        <taxon>Actinomycetes</taxon>
        <taxon>Kitasatosporales</taxon>
        <taxon>Streptomycetaceae</taxon>
        <taxon>Streptomyces</taxon>
    </lineage>
</organism>
<accession>A0ABU2UA45</accession>
<name>A0ABU2UA45_9ACTN</name>
<sequence length="75" mass="7817">MAAIGALTGVTGAVTSGLKAANRLLQSPFAPPRSPADTTAVPKRGRSPEDGAIDPTRSMCVDDAAAPTRREWEWP</sequence>
<dbReference type="Proteomes" id="UP001183809">
    <property type="component" value="Unassembled WGS sequence"/>
</dbReference>
<protein>
    <submittedName>
        <fullName evidence="2">Uncharacterized protein</fullName>
    </submittedName>
</protein>
<gene>
    <name evidence="2" type="ORF">RM764_45720</name>
</gene>
<dbReference type="RefSeq" id="WP_311701557.1">
    <property type="nucleotide sequence ID" value="NZ_JAVREY010000172.1"/>
</dbReference>
<comment type="caution">
    <text evidence="2">The sequence shown here is derived from an EMBL/GenBank/DDBJ whole genome shotgun (WGS) entry which is preliminary data.</text>
</comment>
<proteinExistence type="predicted"/>
<feature type="non-terminal residue" evidence="2">
    <location>
        <position position="75"/>
    </location>
</feature>
<keyword evidence="3" id="KW-1185">Reference proteome</keyword>